<dbReference type="RefSeq" id="WP_129598829.1">
    <property type="nucleotide sequence ID" value="NZ_SBLB01000001.1"/>
</dbReference>
<comment type="caution">
    <text evidence="2">The sequence shown here is derived from an EMBL/GenBank/DDBJ whole genome shotgun (WGS) entry which is preliminary data.</text>
</comment>
<dbReference type="EMBL" id="SBLB01000001">
    <property type="protein sequence ID" value="RYC70677.1"/>
    <property type="molecule type" value="Genomic_DNA"/>
</dbReference>
<feature type="region of interest" description="Disordered" evidence="1">
    <location>
        <begin position="1710"/>
        <end position="1731"/>
    </location>
</feature>
<sequence>MGKQPTKPVKLDQDLYPELSTFQISARTEQVMRKNGLNPTADIQRLEKAHREGDFATKATLAQKLAYLNDQVEGGNAGSNYLDAYRLPTQQEAAPAYNSSTAGNAFFGQIYNGFVDMAEAVPQLATAGAGLTGLIDKPEWTRTQKSIEKTFAGYKAYVSQDYQKPLASYSEENGVEFDVNFKNLVGTTGTLMSYILPGLLTAGAGTVATIGSRAALRTAATAAERGILTSELATAGKVATRVTGASSFLQTFPLYQREAIGAGLDVQDATLFAIPVAGLNAVIETANMGNLTRALGISDKAARATVREAAMSEAVKALQNLPKGFTQDMLVDAGQQAVKGALGIIENPKSLGAMGKLLSSRVGRGFVEQGLPEAGEEFLQTTAETLAKLLYNNLASADSTGRFKDPSWGRYAFNSIYGMTLGVLVGTLPGTFLQTKPANQMVFGYVGANVRDGLRKSIDLDTMLSDDPSTPGRLKMLGVLDHKLQAGEIDADTHTDLVQKVGRMARVSADFADVDMFSESDRATMFRVSESDNVSRTLDAELNQARQSLSELEQVLQNPDASFGERTKAELAQRKLTQQLGGVVETPEGPRYQAEIRQQTRRAEAEKVRAQALELYAADTDRTQINSYVAEKLDSLDREFGAVSYPDTFQPSLTAIDPSGQAYVTNGNKRVYRKLNRVGGEITTPLGLDESGAFVPSQRTDLVDSYEQPADDLSQHLAIATAVADPAKPLPTARYTSPDNSAEANLIRDGETILERIGQAYAAVEQGNEGKKRKARKENPAVVELKTLAQAYLNAADGLLTNPDYAESYTPVADALRALVQPVETTPETESVVGEDIDLLAETPIQDATPTPAPRPNPVAPSVSGLNPQPPAVELDFDAQLQRAVVEEQRDQTGRELQEATDDLARSVAAAGTDAVAGADGLLESLDRANNALAAELDQLGAGTEPRPADQSAVATGSGRTPKVRTSFAKTYQPVDLQSAILTFFATRGKINMADFDRVAGEAMRRGERGGNPYLNYLDPANRQPPLDTIGRAIADGLGLTDYDQQTVEQAIVDAVISFRKGNGPSVQLQQYAQDNTSAEDEAALADALDAMDDADRVMWEGQAVTDELVAVVSSEVDAYSDEVVDRLVEALISNGYIQEDGTFDAENFIADLPAIESGFLSIDPAGVELYARMRESLIFANRTVSPILDAARAQTQIEPAPVENGDADRSDADITPAPDAQLGYDTGSNDRPAEGPVAETPTATELASAVDSEILAEASSDVRTAEVSASYDIEGANLQKQRDALVRKRDKLVRDASNRVQTGDLFANDTINPPTAYRDRLAELRQKAQQTAESALNGIESLPGTNQSVRLESGQIVDVGVMQGGRFVSMGLDVADWMRNNADLVKRIANKQANNTDLVEKLSGAWIDRLAEFVDQRGKEKALEAITSAPEGFRLRSYFVSTPTIDIASYRPVAELEAWLDAQPKPASTKKQQGDLFAGDTSGVEAQDAAKQAIAQVDEQITAIDRAIAENNEQKIRAIEQAVIGDQAQTELFNIPSLDEVPRFSTIGPVADLTVDGIHGVSLAENLSIATAQYAQAGIPAGVTFATLQANPDWQAVAERVRIATGWFVGMDGLWRHRVSDQDVRLKNPQQVLDTMRSLPSGERTGAIPVSDLISIDKLLTLYPQLAEWHVIFERAQTQNTWGMVPQNLPLIILNATYYDALSRNATANDSLAGRPESDGNGGRTGDLEPNVPGWVGQLESVTLHELQHAIQRYEGFASGASIKQALDYLVDQGVLPETYRNTPTSQLPADVRAKVVDAYRSYAGEIEARDTQFNVGLSQDSLTQQQPYTNIGTPGISPTNAIVESRGGTQHSLASLLPKQRVDTPVEALAFQIGENLGVEVVTDPQQYNQAIADSNAQARVGNNKILAFRWQGKVYLSPDVDENTVMHEFGGLWAEVARTQYPDLFQQGVSLVRQSGYFTKLQANSYYKNLPVAEQEIEALETAIGDKGALFRLSDRKSKFSRWLDGLFAEIGNAIGLVSDQKLADVKLSNWAATVIDQINAGFDTSGIDTNPEAMQFSLGTIVTPDSLRQQAMQMYSEVPIEVSARLYYTPKMFWTKTDRDYIKKVAQETGFELVSPETMVWNRPKELFFARSGTLVKVDAYKIANAIKEGFDTAYNAEGYRGQLFRSAFSLRHLLNLETFTNFIDSSGGLLKELIHSVKRESADKAAYARVLLESAQIQATRLLAGYSLNTGNTADTVRTIEVNTYDYDETGAVIRRPVYLPVGVVMDIVGKSRSQFSSYGKADAVSEIAPEPVTLYEKNPEGGLRRTPRGAVYYDRENDKTHYILLSREDFNTLNDRFTKTGAQEEIDAFSSLATFFNNPDVTDLLEQEVNEANPAQPFERVNYYWPLTTFGSDQSAEQQSRGYAKKLEESRQLIARNGPSGAILATDPVQTMQTYFNAVSDVLENTKVVNNLNGLLDSIESDYEGSQKDQIKSYLSQERDRLQSYRREQAKNRDENRYNRWFDQIMKRYTQSVFSLSVSVPLKQAGSYFGAVGQGIIKDEFLRSGEAIGILFKTTAGAFKDFDAPSTVLANDKEQSGLTGRLTGLDTIERPYAEELLGYTFTDEEARKKQQRRFAVLLDRAFSSQTSFVDNPSFQDLGVNKQTLTQAQKVLGKFDEYTQEYGMGPMRKSDRAVFYAFVQAAKEQATSEGLALNSDAWWDRVADLTKAVTYKTNVMGQLSEKAPLQTSFNFINKILGLYGGQSIKIFNTLVDSMGTWLKTGKGTPEAEAALRQLASTVGYAVVLNAVYTAMVGVGVNLLLSILGGDEPDYEAVPQKIGFDIVRNITGIAPTFATAGIDYYISQQQGYRDNDLLEIPAADNLQTGIDAITSAGKLFSEEDEAKQKQIMDKLIYDLTEFGAKSTGFSSTATRLIRELATEDKDDIEEEQ</sequence>
<name>A0A4Q2UM44_9BACT</name>
<keyword evidence="3" id="KW-1185">Reference proteome</keyword>
<evidence type="ECO:0000313" key="2">
    <source>
        <dbReference type="EMBL" id="RYC70677.1"/>
    </source>
</evidence>
<gene>
    <name evidence="2" type="ORF">EQG79_00565</name>
</gene>
<reference evidence="2 3" key="1">
    <citation type="submission" date="2019-01" db="EMBL/GenBank/DDBJ databases">
        <title>Spirosoma flava sp. nov., a propanil-degrading bacterium isolated from herbicide-contaminated soil.</title>
        <authorList>
            <person name="Zhang L."/>
            <person name="Jiang J.-D."/>
        </authorList>
    </citation>
    <scope>NUCLEOTIDE SEQUENCE [LARGE SCALE GENOMIC DNA]</scope>
    <source>
        <strain evidence="2 3">TY50</strain>
    </source>
</reference>
<accession>A0A4Q2UM44</accession>
<organism evidence="2 3">
    <name type="scientific">Spirosoma sordidisoli</name>
    <dbReference type="NCBI Taxonomy" id="2502893"/>
    <lineage>
        <taxon>Bacteria</taxon>
        <taxon>Pseudomonadati</taxon>
        <taxon>Bacteroidota</taxon>
        <taxon>Cytophagia</taxon>
        <taxon>Cytophagales</taxon>
        <taxon>Cytophagaceae</taxon>
        <taxon>Spirosoma</taxon>
    </lineage>
</organism>
<feature type="region of interest" description="Disordered" evidence="1">
    <location>
        <begin position="940"/>
        <end position="961"/>
    </location>
</feature>
<dbReference type="Proteomes" id="UP000290407">
    <property type="component" value="Unassembled WGS sequence"/>
</dbReference>
<evidence type="ECO:0000256" key="1">
    <source>
        <dbReference type="SAM" id="MobiDB-lite"/>
    </source>
</evidence>
<evidence type="ECO:0008006" key="4">
    <source>
        <dbReference type="Google" id="ProtNLM"/>
    </source>
</evidence>
<evidence type="ECO:0000313" key="3">
    <source>
        <dbReference type="Proteomes" id="UP000290407"/>
    </source>
</evidence>
<proteinExistence type="predicted"/>
<protein>
    <recommendedName>
        <fullName evidence="4">Large polyvalent protein associated domain-containing protein</fullName>
    </recommendedName>
</protein>
<feature type="region of interest" description="Disordered" evidence="1">
    <location>
        <begin position="1197"/>
        <end position="1242"/>
    </location>
</feature>